<evidence type="ECO:0000259" key="2">
    <source>
        <dbReference type="Pfam" id="PF00144"/>
    </source>
</evidence>
<dbReference type="PANTHER" id="PTHR46520:SF1">
    <property type="entry name" value="SERINE BETA-LACTAMASE-LIKE PROTEIN LACTB, MITOCHONDRIAL"/>
    <property type="match status" value="1"/>
</dbReference>
<dbReference type="AlphaFoldDB" id="A0A7M7SSF3"/>
<dbReference type="SUPFAM" id="SSF56601">
    <property type="entry name" value="beta-lactamase/transpeptidase-like"/>
    <property type="match status" value="1"/>
</dbReference>
<dbReference type="PANTHER" id="PTHR46520">
    <property type="entry name" value="SERINE BETA-LACTAMASE-LIKE PROTEIN LACTB, MITOCHONDRIAL"/>
    <property type="match status" value="1"/>
</dbReference>
<dbReference type="CTD" id="114294"/>
<dbReference type="GO" id="GO:0008233">
    <property type="term" value="F:peptidase activity"/>
    <property type="evidence" value="ECO:0000318"/>
    <property type="project" value="GO_Central"/>
</dbReference>
<dbReference type="GO" id="GO:0005739">
    <property type="term" value="C:mitochondrion"/>
    <property type="evidence" value="ECO:0000318"/>
    <property type="project" value="GO_Central"/>
</dbReference>
<dbReference type="InParanoid" id="A0A7M7SSF3"/>
<dbReference type="OrthoDB" id="5946976at2759"/>
<organism evidence="3 4">
    <name type="scientific">Strongylocentrotus purpuratus</name>
    <name type="common">Purple sea urchin</name>
    <dbReference type="NCBI Taxonomy" id="7668"/>
    <lineage>
        <taxon>Eukaryota</taxon>
        <taxon>Metazoa</taxon>
        <taxon>Echinodermata</taxon>
        <taxon>Eleutherozoa</taxon>
        <taxon>Echinozoa</taxon>
        <taxon>Echinoidea</taxon>
        <taxon>Euechinoidea</taxon>
        <taxon>Echinacea</taxon>
        <taxon>Camarodonta</taxon>
        <taxon>Echinidea</taxon>
        <taxon>Strongylocentrotidae</taxon>
        <taxon>Strongylocentrotus</taxon>
    </lineage>
</organism>
<dbReference type="Proteomes" id="UP000007110">
    <property type="component" value="Unassembled WGS sequence"/>
</dbReference>
<dbReference type="RefSeq" id="XP_030828032.1">
    <property type="nucleotide sequence ID" value="XM_030972172.1"/>
</dbReference>
<feature type="region of interest" description="Disordered" evidence="1">
    <location>
        <begin position="248"/>
        <end position="300"/>
    </location>
</feature>
<dbReference type="Pfam" id="PF00144">
    <property type="entry name" value="Beta-lactamase"/>
    <property type="match status" value="1"/>
</dbReference>
<feature type="compositionally biased region" description="Basic and acidic residues" evidence="1">
    <location>
        <begin position="290"/>
        <end position="300"/>
    </location>
</feature>
<proteinExistence type="predicted"/>
<dbReference type="GeneID" id="584793"/>
<reference evidence="4" key="1">
    <citation type="submission" date="2015-02" db="EMBL/GenBank/DDBJ databases">
        <title>Genome sequencing for Strongylocentrotus purpuratus.</title>
        <authorList>
            <person name="Murali S."/>
            <person name="Liu Y."/>
            <person name="Vee V."/>
            <person name="English A."/>
            <person name="Wang M."/>
            <person name="Skinner E."/>
            <person name="Han Y."/>
            <person name="Muzny D.M."/>
            <person name="Worley K.C."/>
            <person name="Gibbs R.A."/>
        </authorList>
    </citation>
    <scope>NUCLEOTIDE SEQUENCE</scope>
</reference>
<dbReference type="EnsemblMetazoa" id="XM_030972172">
    <property type="protein sequence ID" value="XP_030828032"/>
    <property type="gene ID" value="LOC584793"/>
</dbReference>
<sequence length="590" mass="65505">MMLSLSTRATPSLSPSHHGEACLWAGSKPSAKLQKYSSLQMPRWLSQHSSGSRYTSGNTVRGYRLALSLGLIAGGTFTAYRYITSNRARRGEVVTEPSGIKGLVASCQEGDGKVEKDDSALESSRKFETAIKRSRDLLQRAKDEVGAPGIVAAVTVDGKLVWSEGIGYADVENRTACRPNSAFRIASISKSLAMTAVARLMEEGKLDLDKPVQEYVPSFPEKEWEGEKVSLTTRHLVSHMGGIRHYDKSYMKKKKKTDEKEADEDNQKDNSNKHTEKGVKLRQCVNDTNMTKDKEKNEDNITVKSEAKDDEIKSKKEFKTVTSALDLFKDDPLMHKPGSKYVYTTHGFTLVSAVVEGASGKDFVTYMRTMLREMGLTETVPDKHIPIVYNRARGYRYNKNGKLENCPYVDLSYKWAGGGYLSTVEDLVKFGNIMLYSYQQPANNTDQTCLPGFLKKDTVKTIWEPVPIAKSRPSNEYCYAMGWSVLEKEQKHACCAPTRHFVTHSGGAMGFSSMLMVAPTHVCCDRTDNSTESEKRDVSDIKQSESISPNYSSHIPKGVVVALYVNLLDTGLSKSAEGIVEAFQQCANRG</sequence>
<feature type="domain" description="Beta-lactamase-related" evidence="2">
    <location>
        <begin position="136"/>
        <end position="569"/>
    </location>
</feature>
<name>A0A7M7SSF3_STRPU</name>
<evidence type="ECO:0000313" key="3">
    <source>
        <dbReference type="EnsemblMetazoa" id="XP_030828032"/>
    </source>
</evidence>
<dbReference type="InterPro" id="IPR052794">
    <property type="entry name" value="Mito_Ser_Protease_LACTB"/>
</dbReference>
<protein>
    <recommendedName>
        <fullName evidence="2">Beta-lactamase-related domain-containing protein</fullName>
    </recommendedName>
</protein>
<feature type="compositionally biased region" description="Basic and acidic residues" evidence="1">
    <location>
        <begin position="265"/>
        <end position="279"/>
    </location>
</feature>
<dbReference type="Gene3D" id="3.40.710.10">
    <property type="entry name" value="DD-peptidase/beta-lactamase superfamily"/>
    <property type="match status" value="2"/>
</dbReference>
<dbReference type="OMA" id="GLENTPW"/>
<dbReference type="GO" id="GO:0019216">
    <property type="term" value="P:regulation of lipid metabolic process"/>
    <property type="evidence" value="ECO:0000318"/>
    <property type="project" value="GO_Central"/>
</dbReference>
<reference evidence="3" key="2">
    <citation type="submission" date="2021-01" db="UniProtKB">
        <authorList>
            <consortium name="EnsemblMetazoa"/>
        </authorList>
    </citation>
    <scope>IDENTIFICATION</scope>
</reference>
<evidence type="ECO:0000256" key="1">
    <source>
        <dbReference type="SAM" id="MobiDB-lite"/>
    </source>
</evidence>
<dbReference type="KEGG" id="spu:584793"/>
<dbReference type="InterPro" id="IPR012338">
    <property type="entry name" value="Beta-lactam/transpept-like"/>
</dbReference>
<keyword evidence="4" id="KW-1185">Reference proteome</keyword>
<evidence type="ECO:0000313" key="4">
    <source>
        <dbReference type="Proteomes" id="UP000007110"/>
    </source>
</evidence>
<dbReference type="GO" id="GO:0006508">
    <property type="term" value="P:proteolysis"/>
    <property type="evidence" value="ECO:0000318"/>
    <property type="project" value="GO_Central"/>
</dbReference>
<accession>A0A7M7SSF3</accession>
<dbReference type="InterPro" id="IPR001466">
    <property type="entry name" value="Beta-lactam-related"/>
</dbReference>